<proteinExistence type="predicted"/>
<sequence length="227" mass="25883">MICSPGVRFMLDEIKFLKKVFKNLKYPHNTIKKSLKNAIKKYYNINTQKEKYTNVLPTPNLNPHDTKNSLPTTILIKCLYRSSLDSGVPSEYLPGGIHSVAEAMLLFLESLAEPVIPFSFYEKALEATRNFSLCQAVIQELPDCHRNVFDYLINFQKELLKHSNMNGLDVKTLAHVFGIVLIRSPTSTFKSESSVTNKKKHTFIYHFLVSALVALRLILNSRSFGKL</sequence>
<reference evidence="2 3" key="1">
    <citation type="journal article" date="2019" name="PLoS Biol.">
        <title>Sex chromosomes control vertical transmission of feminizing Wolbachia symbionts in an isopod.</title>
        <authorList>
            <person name="Becking T."/>
            <person name="Chebbi M.A."/>
            <person name="Giraud I."/>
            <person name="Moumen B."/>
            <person name="Laverre T."/>
            <person name="Caubet Y."/>
            <person name="Peccoud J."/>
            <person name="Gilbert C."/>
            <person name="Cordaux R."/>
        </authorList>
    </citation>
    <scope>NUCLEOTIDE SEQUENCE [LARGE SCALE GENOMIC DNA]</scope>
    <source>
        <strain evidence="2">ANa2</strain>
        <tissue evidence="2">Whole body excluding digestive tract and cuticle</tissue>
    </source>
</reference>
<dbReference type="GO" id="GO:0005737">
    <property type="term" value="C:cytoplasm"/>
    <property type="evidence" value="ECO:0007669"/>
    <property type="project" value="TreeGrafter"/>
</dbReference>
<keyword evidence="3" id="KW-1185">Reference proteome</keyword>
<evidence type="ECO:0000259" key="1">
    <source>
        <dbReference type="PROSITE" id="PS50238"/>
    </source>
</evidence>
<dbReference type="AlphaFoldDB" id="A0A5N5T6K4"/>
<dbReference type="OrthoDB" id="9994905at2759"/>
<dbReference type="GO" id="GO:0007264">
    <property type="term" value="P:small GTPase-mediated signal transduction"/>
    <property type="evidence" value="ECO:0007669"/>
    <property type="project" value="TreeGrafter"/>
</dbReference>
<name>A0A5N5T6K4_9CRUS</name>
<dbReference type="SMART" id="SM00324">
    <property type="entry name" value="RhoGAP"/>
    <property type="match status" value="1"/>
</dbReference>
<dbReference type="InterPro" id="IPR000198">
    <property type="entry name" value="RhoGAP_dom"/>
</dbReference>
<organism evidence="2 3">
    <name type="scientific">Armadillidium nasatum</name>
    <dbReference type="NCBI Taxonomy" id="96803"/>
    <lineage>
        <taxon>Eukaryota</taxon>
        <taxon>Metazoa</taxon>
        <taxon>Ecdysozoa</taxon>
        <taxon>Arthropoda</taxon>
        <taxon>Crustacea</taxon>
        <taxon>Multicrustacea</taxon>
        <taxon>Malacostraca</taxon>
        <taxon>Eumalacostraca</taxon>
        <taxon>Peracarida</taxon>
        <taxon>Isopoda</taxon>
        <taxon>Oniscidea</taxon>
        <taxon>Crinocheta</taxon>
        <taxon>Armadillidiidae</taxon>
        <taxon>Armadillidium</taxon>
    </lineage>
</organism>
<dbReference type="PANTHER" id="PTHR45808:SF2">
    <property type="entry name" value="RHO GTPASE-ACTIVATING PROTEIN 68F"/>
    <property type="match status" value="1"/>
</dbReference>
<dbReference type="Gene3D" id="1.10.555.10">
    <property type="entry name" value="Rho GTPase activation protein"/>
    <property type="match status" value="1"/>
</dbReference>
<dbReference type="Pfam" id="PF00620">
    <property type="entry name" value="RhoGAP"/>
    <property type="match status" value="1"/>
</dbReference>
<dbReference type="Proteomes" id="UP000326759">
    <property type="component" value="Unassembled WGS sequence"/>
</dbReference>
<dbReference type="SUPFAM" id="SSF48350">
    <property type="entry name" value="GTPase activation domain, GAP"/>
    <property type="match status" value="1"/>
</dbReference>
<dbReference type="PANTHER" id="PTHR45808">
    <property type="entry name" value="RHO GTPASE-ACTIVATING PROTEIN 68F"/>
    <property type="match status" value="1"/>
</dbReference>
<feature type="domain" description="Rho-GAP" evidence="1">
    <location>
        <begin position="15"/>
        <end position="216"/>
    </location>
</feature>
<dbReference type="GO" id="GO:0005096">
    <property type="term" value="F:GTPase activator activity"/>
    <property type="evidence" value="ECO:0007669"/>
    <property type="project" value="TreeGrafter"/>
</dbReference>
<evidence type="ECO:0000313" key="2">
    <source>
        <dbReference type="EMBL" id="KAB7502216.1"/>
    </source>
</evidence>
<evidence type="ECO:0000313" key="3">
    <source>
        <dbReference type="Proteomes" id="UP000326759"/>
    </source>
</evidence>
<dbReference type="InterPro" id="IPR008936">
    <property type="entry name" value="Rho_GTPase_activation_prot"/>
</dbReference>
<dbReference type="EMBL" id="SEYY01008272">
    <property type="protein sequence ID" value="KAB7502216.1"/>
    <property type="molecule type" value="Genomic_DNA"/>
</dbReference>
<gene>
    <name evidence="2" type="primary">INPP5B</name>
    <name evidence="2" type="ORF">Anas_10316</name>
</gene>
<protein>
    <submittedName>
        <fullName evidence="2">Type II inositol 1,4,5-trisphosphate 5-phosphatase</fullName>
    </submittedName>
</protein>
<dbReference type="PROSITE" id="PS50238">
    <property type="entry name" value="RHOGAP"/>
    <property type="match status" value="1"/>
</dbReference>
<accession>A0A5N5T6K4</accession>
<comment type="caution">
    <text evidence="2">The sequence shown here is derived from an EMBL/GenBank/DDBJ whole genome shotgun (WGS) entry which is preliminary data.</text>
</comment>